<proteinExistence type="inferred from homology"/>
<dbReference type="InterPro" id="IPR019394">
    <property type="entry name" value="TEX28/TMCC"/>
</dbReference>
<dbReference type="OrthoDB" id="10072335at2759"/>
<evidence type="ECO:0000313" key="9">
    <source>
        <dbReference type="EMBL" id="CAI5454965.1"/>
    </source>
</evidence>
<keyword evidence="3" id="KW-0812">Transmembrane</keyword>
<dbReference type="AlphaFoldDB" id="A0A9P1J3F7"/>
<evidence type="ECO:0000256" key="2">
    <source>
        <dbReference type="ARBA" id="ARBA00008108"/>
    </source>
</evidence>
<evidence type="ECO:0000256" key="3">
    <source>
        <dbReference type="ARBA" id="ARBA00022692"/>
    </source>
</evidence>
<name>A0A9P1J3F7_9PELO</name>
<keyword evidence="10" id="KW-1185">Reference proteome</keyword>
<feature type="compositionally biased region" description="Low complexity" evidence="8">
    <location>
        <begin position="1"/>
        <end position="15"/>
    </location>
</feature>
<dbReference type="GO" id="GO:0012505">
    <property type="term" value="C:endomembrane system"/>
    <property type="evidence" value="ECO:0007669"/>
    <property type="project" value="TreeGrafter"/>
</dbReference>
<reference evidence="9" key="1">
    <citation type="submission" date="2022-11" db="EMBL/GenBank/DDBJ databases">
        <authorList>
            <person name="Kikuchi T."/>
        </authorList>
    </citation>
    <scope>NUCLEOTIDE SEQUENCE</scope>
    <source>
        <strain evidence="9">PS1010</strain>
    </source>
</reference>
<evidence type="ECO:0000256" key="1">
    <source>
        <dbReference type="ARBA" id="ARBA00004370"/>
    </source>
</evidence>
<evidence type="ECO:0000256" key="6">
    <source>
        <dbReference type="ARBA" id="ARBA00023136"/>
    </source>
</evidence>
<organism evidence="9 10">
    <name type="scientific">Caenorhabditis angaria</name>
    <dbReference type="NCBI Taxonomy" id="860376"/>
    <lineage>
        <taxon>Eukaryota</taxon>
        <taxon>Metazoa</taxon>
        <taxon>Ecdysozoa</taxon>
        <taxon>Nematoda</taxon>
        <taxon>Chromadorea</taxon>
        <taxon>Rhabditida</taxon>
        <taxon>Rhabditina</taxon>
        <taxon>Rhabditomorpha</taxon>
        <taxon>Rhabditoidea</taxon>
        <taxon>Rhabditidae</taxon>
        <taxon>Peloderinae</taxon>
        <taxon>Caenorhabditis</taxon>
    </lineage>
</organism>
<dbReference type="GO" id="GO:0016020">
    <property type="term" value="C:membrane"/>
    <property type="evidence" value="ECO:0007669"/>
    <property type="project" value="UniProtKB-SubCell"/>
</dbReference>
<evidence type="ECO:0000256" key="8">
    <source>
        <dbReference type="SAM" id="MobiDB-lite"/>
    </source>
</evidence>
<comment type="subcellular location">
    <subcellularLocation>
        <location evidence="1">Membrane</location>
    </subcellularLocation>
</comment>
<protein>
    <submittedName>
        <fullName evidence="9">Uncharacterized protein</fullName>
    </submittedName>
</protein>
<comment type="similarity">
    <text evidence="2">Belongs to the TEX28 family.</text>
</comment>
<accession>A0A9P1J3F7</accession>
<keyword evidence="4" id="KW-1133">Transmembrane helix</keyword>
<keyword evidence="5 7" id="KW-0175">Coiled coil</keyword>
<evidence type="ECO:0000256" key="7">
    <source>
        <dbReference type="SAM" id="Coils"/>
    </source>
</evidence>
<sequence>MFDTSSWKSSEASSSLGDERERAKILQKIIEVKDKLKVMNDEREAEVVKFLQITKTSEKNKGITENPQLIRIRNNFERRNKKHTNETEHLQRKLAEYEERLKLIDNGQYEVNVSKSAVITNGIKKASANVKGMTESVITAPLELAQLH</sequence>
<comment type="caution">
    <text evidence="9">The sequence shown here is derived from an EMBL/GenBank/DDBJ whole genome shotgun (WGS) entry which is preliminary data.</text>
</comment>
<evidence type="ECO:0000313" key="10">
    <source>
        <dbReference type="Proteomes" id="UP001152747"/>
    </source>
</evidence>
<dbReference type="PANTHER" id="PTHR17613">
    <property type="entry name" value="CEREBRAL PROTEIN-11-RELATED"/>
    <property type="match status" value="1"/>
</dbReference>
<feature type="region of interest" description="Disordered" evidence="8">
    <location>
        <begin position="1"/>
        <end position="20"/>
    </location>
</feature>
<keyword evidence="6" id="KW-0472">Membrane</keyword>
<evidence type="ECO:0000256" key="5">
    <source>
        <dbReference type="ARBA" id="ARBA00023054"/>
    </source>
</evidence>
<feature type="coiled-coil region" evidence="7">
    <location>
        <begin position="73"/>
        <end position="107"/>
    </location>
</feature>
<dbReference type="PANTHER" id="PTHR17613:SF14">
    <property type="entry name" value="DEMENTIN, ISOFORM H"/>
    <property type="match status" value="1"/>
</dbReference>
<dbReference type="Proteomes" id="UP001152747">
    <property type="component" value="Unassembled WGS sequence"/>
</dbReference>
<gene>
    <name evidence="9" type="ORF">CAMP_LOCUS17602</name>
</gene>
<evidence type="ECO:0000256" key="4">
    <source>
        <dbReference type="ARBA" id="ARBA00022989"/>
    </source>
</evidence>
<dbReference type="EMBL" id="CANHGI010000006">
    <property type="protein sequence ID" value="CAI5454965.1"/>
    <property type="molecule type" value="Genomic_DNA"/>
</dbReference>
<dbReference type="Pfam" id="PF10267">
    <property type="entry name" value="Tmemb_cc2"/>
    <property type="match status" value="1"/>
</dbReference>